<dbReference type="AlphaFoldDB" id="A0A7J8HGZ7"/>
<dbReference type="InParanoid" id="A0A7J8HGZ7"/>
<name>A0A7J8HGZ7_MOLMO</name>
<gene>
    <name evidence="2" type="ORF">HJG59_010952</name>
</gene>
<proteinExistence type="predicted"/>
<sequence length="132" mass="14273">MKVRAGPRAGLCSPHTFSPEVNSTPTPHSPDPTRGRMEQIAEQKHSDSVDTIIIIPAITHFVAGWVLGRARLVQANLYWQSDPKALSTFSFHPPPYCPMQAKGQAASTMALATGHHQSPLGHHGVPTELHGD</sequence>
<feature type="compositionally biased region" description="Polar residues" evidence="1">
    <location>
        <begin position="15"/>
        <end position="26"/>
    </location>
</feature>
<feature type="region of interest" description="Disordered" evidence="1">
    <location>
        <begin position="1"/>
        <end position="36"/>
    </location>
</feature>
<protein>
    <submittedName>
        <fullName evidence="2">Uncharacterized protein</fullName>
    </submittedName>
</protein>
<dbReference type="EMBL" id="JACASF010000006">
    <property type="protein sequence ID" value="KAF6471563.1"/>
    <property type="molecule type" value="Genomic_DNA"/>
</dbReference>
<evidence type="ECO:0000313" key="3">
    <source>
        <dbReference type="Proteomes" id="UP000550707"/>
    </source>
</evidence>
<keyword evidence="3" id="KW-1185">Reference proteome</keyword>
<comment type="caution">
    <text evidence="2">The sequence shown here is derived from an EMBL/GenBank/DDBJ whole genome shotgun (WGS) entry which is preliminary data.</text>
</comment>
<organism evidence="2 3">
    <name type="scientific">Molossus molossus</name>
    <name type="common">Pallas' mastiff bat</name>
    <name type="synonym">Vespertilio molossus</name>
    <dbReference type="NCBI Taxonomy" id="27622"/>
    <lineage>
        <taxon>Eukaryota</taxon>
        <taxon>Metazoa</taxon>
        <taxon>Chordata</taxon>
        <taxon>Craniata</taxon>
        <taxon>Vertebrata</taxon>
        <taxon>Euteleostomi</taxon>
        <taxon>Mammalia</taxon>
        <taxon>Eutheria</taxon>
        <taxon>Laurasiatheria</taxon>
        <taxon>Chiroptera</taxon>
        <taxon>Yangochiroptera</taxon>
        <taxon>Molossidae</taxon>
        <taxon>Molossus</taxon>
    </lineage>
</organism>
<accession>A0A7J8HGZ7</accession>
<reference evidence="2 3" key="1">
    <citation type="journal article" date="2020" name="Nature">
        <title>Six reference-quality genomes reveal evolution of bat adaptations.</title>
        <authorList>
            <person name="Jebb D."/>
            <person name="Huang Z."/>
            <person name="Pippel M."/>
            <person name="Hughes G.M."/>
            <person name="Lavrichenko K."/>
            <person name="Devanna P."/>
            <person name="Winkler S."/>
            <person name="Jermiin L.S."/>
            <person name="Skirmuntt E.C."/>
            <person name="Katzourakis A."/>
            <person name="Burkitt-Gray L."/>
            <person name="Ray D.A."/>
            <person name="Sullivan K.A.M."/>
            <person name="Roscito J.G."/>
            <person name="Kirilenko B.M."/>
            <person name="Davalos L.M."/>
            <person name="Corthals A.P."/>
            <person name="Power M.L."/>
            <person name="Jones G."/>
            <person name="Ransome R.D."/>
            <person name="Dechmann D.K.N."/>
            <person name="Locatelli A.G."/>
            <person name="Puechmaille S.J."/>
            <person name="Fedrigo O."/>
            <person name="Jarvis E.D."/>
            <person name="Hiller M."/>
            <person name="Vernes S.C."/>
            <person name="Myers E.W."/>
            <person name="Teeling E.C."/>
        </authorList>
    </citation>
    <scope>NUCLEOTIDE SEQUENCE [LARGE SCALE GENOMIC DNA]</scope>
    <source>
        <strain evidence="2">MMolMol1</strain>
        <tissue evidence="2">Muscle</tissue>
    </source>
</reference>
<dbReference type="Proteomes" id="UP000550707">
    <property type="component" value="Unassembled WGS sequence"/>
</dbReference>
<evidence type="ECO:0000313" key="2">
    <source>
        <dbReference type="EMBL" id="KAF6471563.1"/>
    </source>
</evidence>
<evidence type="ECO:0000256" key="1">
    <source>
        <dbReference type="SAM" id="MobiDB-lite"/>
    </source>
</evidence>